<dbReference type="Gene3D" id="3.20.20.30">
    <property type="entry name" value="Luciferase-like domain"/>
    <property type="match status" value="1"/>
</dbReference>
<gene>
    <name evidence="1" type="ORF">A1O1_02872</name>
</gene>
<dbReference type="Proteomes" id="UP000019484">
    <property type="component" value="Unassembled WGS sequence"/>
</dbReference>
<evidence type="ECO:0000313" key="1">
    <source>
        <dbReference type="EMBL" id="EXJ94476.1"/>
    </source>
</evidence>
<evidence type="ECO:0000313" key="2">
    <source>
        <dbReference type="Proteomes" id="UP000019484"/>
    </source>
</evidence>
<sequence length="106" mass="11665">MSAPSPQILVGRVKTLRKAAAKAGRDPRSIQVFATVTPIIGRIEEEAKEKYEEALRYANHEAGLAFWSGTTGIDRPKQVGMILTRKINPITSASMRVYIRLSTPSP</sequence>
<keyword evidence="2" id="KW-1185">Reference proteome</keyword>
<comment type="caution">
    <text evidence="1">The sequence shown here is derived from an EMBL/GenBank/DDBJ whole genome shotgun (WGS) entry which is preliminary data.</text>
</comment>
<accession>W9YYW8</accession>
<dbReference type="InterPro" id="IPR051260">
    <property type="entry name" value="Diverse_substr_monoxygenases"/>
</dbReference>
<dbReference type="GeneID" id="19157769"/>
<reference evidence="1 2" key="1">
    <citation type="submission" date="2013-03" db="EMBL/GenBank/DDBJ databases">
        <title>The Genome Sequence of Capronia coronata CBS 617.96.</title>
        <authorList>
            <consortium name="The Broad Institute Genomics Platform"/>
            <person name="Cuomo C."/>
            <person name="de Hoog S."/>
            <person name="Gorbushina A."/>
            <person name="Walker B."/>
            <person name="Young S.K."/>
            <person name="Zeng Q."/>
            <person name="Gargeya S."/>
            <person name="Fitzgerald M."/>
            <person name="Haas B."/>
            <person name="Abouelleil A."/>
            <person name="Allen A.W."/>
            <person name="Alvarado L."/>
            <person name="Arachchi H.M."/>
            <person name="Berlin A.M."/>
            <person name="Chapman S.B."/>
            <person name="Gainer-Dewar J."/>
            <person name="Goldberg J."/>
            <person name="Griggs A."/>
            <person name="Gujja S."/>
            <person name="Hansen M."/>
            <person name="Howarth C."/>
            <person name="Imamovic A."/>
            <person name="Ireland A."/>
            <person name="Larimer J."/>
            <person name="McCowan C."/>
            <person name="Murphy C."/>
            <person name="Pearson M."/>
            <person name="Poon T.W."/>
            <person name="Priest M."/>
            <person name="Roberts A."/>
            <person name="Saif S."/>
            <person name="Shea T."/>
            <person name="Sisk P."/>
            <person name="Sykes S."/>
            <person name="Wortman J."/>
            <person name="Nusbaum C."/>
            <person name="Birren B."/>
        </authorList>
    </citation>
    <scope>NUCLEOTIDE SEQUENCE [LARGE SCALE GENOMIC DNA]</scope>
    <source>
        <strain evidence="1 2">CBS 617.96</strain>
    </source>
</reference>
<dbReference type="PANTHER" id="PTHR30011:SF30">
    <property type="entry name" value="XENOBIOTIC COMPOUND MONOOXYGENASE, DSZA FAMILY (AFU_ORTHOLOGUE AFUA_6G01920)"/>
    <property type="match status" value="1"/>
</dbReference>
<dbReference type="AlphaFoldDB" id="W9YYW8"/>
<dbReference type="InterPro" id="IPR036661">
    <property type="entry name" value="Luciferase-like_sf"/>
</dbReference>
<dbReference type="HOGENOM" id="CLU_2222940_0_0_1"/>
<name>W9YYW8_9EURO</name>
<dbReference type="EMBL" id="AMWN01000002">
    <property type="protein sequence ID" value="EXJ94476.1"/>
    <property type="molecule type" value="Genomic_DNA"/>
</dbReference>
<dbReference type="PANTHER" id="PTHR30011">
    <property type="entry name" value="ALKANESULFONATE MONOOXYGENASE-RELATED"/>
    <property type="match status" value="1"/>
</dbReference>
<dbReference type="SUPFAM" id="SSF51679">
    <property type="entry name" value="Bacterial luciferase-like"/>
    <property type="match status" value="1"/>
</dbReference>
<protein>
    <submittedName>
        <fullName evidence="1">Uncharacterized protein</fullName>
    </submittedName>
</protein>
<dbReference type="RefSeq" id="XP_007721970.1">
    <property type="nucleotide sequence ID" value="XM_007723780.1"/>
</dbReference>
<dbReference type="GO" id="GO:0016705">
    <property type="term" value="F:oxidoreductase activity, acting on paired donors, with incorporation or reduction of molecular oxygen"/>
    <property type="evidence" value="ECO:0007669"/>
    <property type="project" value="InterPro"/>
</dbReference>
<organism evidence="1 2">
    <name type="scientific">Capronia coronata CBS 617.96</name>
    <dbReference type="NCBI Taxonomy" id="1182541"/>
    <lineage>
        <taxon>Eukaryota</taxon>
        <taxon>Fungi</taxon>
        <taxon>Dikarya</taxon>
        <taxon>Ascomycota</taxon>
        <taxon>Pezizomycotina</taxon>
        <taxon>Eurotiomycetes</taxon>
        <taxon>Chaetothyriomycetidae</taxon>
        <taxon>Chaetothyriales</taxon>
        <taxon>Herpotrichiellaceae</taxon>
        <taxon>Capronia</taxon>
    </lineage>
</organism>
<proteinExistence type="predicted"/>